<dbReference type="PANTHER" id="PTHR16294:SF4">
    <property type="entry name" value="DYSBINDIN DOMAIN-CONTAINING PROTEIN 1"/>
    <property type="match status" value="1"/>
</dbReference>
<feature type="compositionally biased region" description="Basic and acidic residues" evidence="3">
    <location>
        <begin position="204"/>
        <end position="218"/>
    </location>
</feature>
<keyword evidence="5" id="KW-1185">Reference proteome</keyword>
<comment type="caution">
    <text evidence="4">The sequence shown here is derived from an EMBL/GenBank/DDBJ whole genome shotgun (WGS) entry which is preliminary data.</text>
</comment>
<accession>A0A553Q7C4</accession>
<feature type="region of interest" description="Disordered" evidence="3">
    <location>
        <begin position="326"/>
        <end position="366"/>
    </location>
</feature>
<feature type="region of interest" description="Disordered" evidence="3">
    <location>
        <begin position="143"/>
        <end position="218"/>
    </location>
</feature>
<feature type="compositionally biased region" description="Basic and acidic residues" evidence="3">
    <location>
        <begin position="176"/>
        <end position="185"/>
    </location>
</feature>
<name>A0A553Q7C4_9TELE</name>
<dbReference type="AlphaFoldDB" id="A0A553Q7C4"/>
<dbReference type="OrthoDB" id="9891754at2759"/>
<dbReference type="EMBL" id="SRMA01026256">
    <property type="protein sequence ID" value="TRY85830.1"/>
    <property type="molecule type" value="Genomic_DNA"/>
</dbReference>
<feature type="compositionally biased region" description="Polar residues" evidence="3">
    <location>
        <begin position="186"/>
        <end position="203"/>
    </location>
</feature>
<dbReference type="InterPro" id="IPR007531">
    <property type="entry name" value="Dysbindin"/>
</dbReference>
<gene>
    <name evidence="4" type="ORF">DNTS_011869</name>
</gene>
<feature type="compositionally biased region" description="Basic and acidic residues" evidence="3">
    <location>
        <begin position="145"/>
        <end position="169"/>
    </location>
</feature>
<evidence type="ECO:0000256" key="1">
    <source>
        <dbReference type="ARBA" id="ARBA00008686"/>
    </source>
</evidence>
<evidence type="ECO:0000256" key="2">
    <source>
        <dbReference type="ARBA" id="ARBA00040078"/>
    </source>
</evidence>
<dbReference type="Proteomes" id="UP000316079">
    <property type="component" value="Unassembled WGS sequence"/>
</dbReference>
<reference evidence="4 5" key="1">
    <citation type="journal article" date="2019" name="Sci. Data">
        <title>Hybrid genome assembly and annotation of Danionella translucida.</title>
        <authorList>
            <person name="Kadobianskyi M."/>
            <person name="Schulze L."/>
            <person name="Schuelke M."/>
            <person name="Judkewitz B."/>
        </authorList>
    </citation>
    <scope>NUCLEOTIDE SEQUENCE [LARGE SCALE GENOMIC DNA]</scope>
    <source>
        <strain evidence="4 5">Bolton</strain>
    </source>
</reference>
<protein>
    <recommendedName>
        <fullName evidence="2">Dysbindin domain-containing protein 1</fullName>
    </recommendedName>
</protein>
<comment type="similarity">
    <text evidence="1">Belongs to the dysbindin family.</text>
</comment>
<proteinExistence type="inferred from homology"/>
<dbReference type="Pfam" id="PF04440">
    <property type="entry name" value="Dysbindin"/>
    <property type="match status" value="1"/>
</dbReference>
<dbReference type="GO" id="GO:0005737">
    <property type="term" value="C:cytoplasm"/>
    <property type="evidence" value="ECO:0007669"/>
    <property type="project" value="InterPro"/>
</dbReference>
<dbReference type="PANTHER" id="PTHR16294">
    <property type="entry name" value="DYSTROBREVIN BINDING PROTEIN 1 DYSBINDIN"/>
    <property type="match status" value="1"/>
</dbReference>
<evidence type="ECO:0000313" key="5">
    <source>
        <dbReference type="Proteomes" id="UP000316079"/>
    </source>
</evidence>
<evidence type="ECO:0000256" key="3">
    <source>
        <dbReference type="SAM" id="MobiDB-lite"/>
    </source>
</evidence>
<evidence type="ECO:0000313" key="4">
    <source>
        <dbReference type="EMBL" id="TRY85830.1"/>
    </source>
</evidence>
<feature type="compositionally biased region" description="Basic and acidic residues" evidence="3">
    <location>
        <begin position="338"/>
        <end position="349"/>
    </location>
</feature>
<sequence>MNEDKRSNEEKSSCAGADPLCIRLMEEQELSAAAAGERSRCLVVLEFSETIRCTEEEEFGHLLNASSRVRGICGDLMRRILARGAVVKKKTQRGREREGEGDWEGDMSVLSSAVACCRSRKAALSFPVAGMCCDAHSRICMRGTQQERERERERERGREREREREREESAVYEPSEQERERERNLSKSNQSQMPESQTDQSQMKLERAELTKPQPLRERDFQKLLKSSSSASLTTEALHNAPGEHTGTPAHHGSLVLITEKRQPLSSVSSLEVHFDLLDLTELTDTSDQELGEVFNDSDEENHSQNQNYLHQPPFLSKLTHSACVRSPSWTPGVKPEGLPRERTHHSDSENSEPVLKIERSQSQQP</sequence>
<organism evidence="4 5">
    <name type="scientific">Danionella cerebrum</name>
    <dbReference type="NCBI Taxonomy" id="2873325"/>
    <lineage>
        <taxon>Eukaryota</taxon>
        <taxon>Metazoa</taxon>
        <taxon>Chordata</taxon>
        <taxon>Craniata</taxon>
        <taxon>Vertebrata</taxon>
        <taxon>Euteleostomi</taxon>
        <taxon>Actinopterygii</taxon>
        <taxon>Neopterygii</taxon>
        <taxon>Teleostei</taxon>
        <taxon>Ostariophysi</taxon>
        <taxon>Cypriniformes</taxon>
        <taxon>Danionidae</taxon>
        <taxon>Danioninae</taxon>
        <taxon>Danionella</taxon>
    </lineage>
</organism>